<dbReference type="Gene3D" id="3.10.129.10">
    <property type="entry name" value="Hotdog Thioesterase"/>
    <property type="match status" value="1"/>
</dbReference>
<evidence type="ECO:0000313" key="3">
    <source>
        <dbReference type="Proteomes" id="UP000317839"/>
    </source>
</evidence>
<dbReference type="InterPro" id="IPR029069">
    <property type="entry name" value="HotDog_dom_sf"/>
</dbReference>
<gene>
    <name evidence="2" type="ORF">FLL45_12845</name>
</gene>
<organism evidence="2 3">
    <name type="scientific">Aliikangiella marina</name>
    <dbReference type="NCBI Taxonomy" id="1712262"/>
    <lineage>
        <taxon>Bacteria</taxon>
        <taxon>Pseudomonadati</taxon>
        <taxon>Pseudomonadota</taxon>
        <taxon>Gammaproteobacteria</taxon>
        <taxon>Oceanospirillales</taxon>
        <taxon>Pleioneaceae</taxon>
        <taxon>Aliikangiella</taxon>
    </lineage>
</organism>
<dbReference type="EMBL" id="VIKR01000003">
    <property type="protein sequence ID" value="TQV73752.1"/>
    <property type="molecule type" value="Genomic_DNA"/>
</dbReference>
<dbReference type="Pfam" id="PF09500">
    <property type="entry name" value="YiiD_C"/>
    <property type="match status" value="1"/>
</dbReference>
<comment type="caution">
    <text evidence="2">The sequence shown here is derived from an EMBL/GenBank/DDBJ whole genome shotgun (WGS) entry which is preliminary data.</text>
</comment>
<accession>A0A545T960</accession>
<sequence length="150" mass="16778">MSEQLKKQFQMLVNDTIPISKAIEWQIENLDPFNILAQVALKPNINIHGTVFAGSIYASAMATGWTLCQCWQQENGFKAELVAAEANIQYLAPVESDFLCAATIDIKDKSYDKLVARLEIPKSCGYRLKVEVICNDLLCAILTINFVFKS</sequence>
<evidence type="ECO:0000259" key="1">
    <source>
        <dbReference type="Pfam" id="PF09500"/>
    </source>
</evidence>
<dbReference type="SUPFAM" id="SSF54637">
    <property type="entry name" value="Thioesterase/thiol ester dehydrase-isomerase"/>
    <property type="match status" value="1"/>
</dbReference>
<dbReference type="RefSeq" id="WP_142942460.1">
    <property type="nucleotide sequence ID" value="NZ_VIKR01000003.1"/>
</dbReference>
<proteinExistence type="predicted"/>
<dbReference type="Proteomes" id="UP000317839">
    <property type="component" value="Unassembled WGS sequence"/>
</dbReference>
<evidence type="ECO:0000313" key="2">
    <source>
        <dbReference type="EMBL" id="TQV73752.1"/>
    </source>
</evidence>
<dbReference type="AlphaFoldDB" id="A0A545T960"/>
<name>A0A545T960_9GAMM</name>
<keyword evidence="3" id="KW-1185">Reference proteome</keyword>
<dbReference type="OrthoDB" id="572024at2"/>
<feature type="domain" description="Thioesterase putative" evidence="1">
    <location>
        <begin position="7"/>
        <end position="148"/>
    </location>
</feature>
<dbReference type="InterPro" id="IPR012660">
    <property type="entry name" value="YiiD_C"/>
</dbReference>
<reference evidence="2 3" key="1">
    <citation type="submission" date="2019-06" db="EMBL/GenBank/DDBJ databases">
        <title>Draft genome of Aliikangiella marina GYP-15.</title>
        <authorList>
            <person name="Wang G."/>
        </authorList>
    </citation>
    <scope>NUCLEOTIDE SEQUENCE [LARGE SCALE GENOMIC DNA]</scope>
    <source>
        <strain evidence="2 3">GYP-15</strain>
    </source>
</reference>
<protein>
    <recommendedName>
        <fullName evidence="1">Thioesterase putative domain-containing protein</fullName>
    </recommendedName>
</protein>